<dbReference type="Proteomes" id="UP000002366">
    <property type="component" value="Chromosome"/>
</dbReference>
<feature type="domain" description="PSP1 C-terminal" evidence="2">
    <location>
        <begin position="80"/>
        <end position="165"/>
    </location>
</feature>
<dbReference type="KEGG" id="aco:Amico_1051"/>
<keyword evidence="4" id="KW-1185">Reference proteome</keyword>
<sequence length="422" mass="48357">MNMYLTIFGKPRYLGLVNIEDTAFTPEKGEKIVAETMRGIELAIVGGPISEEQEDRYRNTCCEDLCDGQPKGGEPMLQNISFVRTATEEDEEMAQTQREEEEAILVKARELLSQHDLSMKLVDVEYLLDRKKLFFYFTSEQRVDFRAYVRDLAREFKTRIELRQIGVRDEAKTVRGLGPCGRECCCGYWLHKFDPICIKMVKEQNLALNPTKISGVCGRLMCCMAYEHQMYGCLWKDLPNPGAKIKAPQGVYIILGVDLAHSAFRARTPEGTEVLVSVKDFENFKETVMKGENWESSILETPSLLPEEGVLVAFNHDIEEERLAATVLTDAEAFKPADVQEEDENIKEKKERHRGKEENNARNKKKRKRKKKPQSGSGGAEGKKEKNPRNKITRSGEERSRPRNKRPLRKKRPEKTDTSKDD</sequence>
<gene>
    <name evidence="3" type="ordered locus">Amico_1051</name>
</gene>
<evidence type="ECO:0000313" key="4">
    <source>
        <dbReference type="Proteomes" id="UP000002366"/>
    </source>
</evidence>
<organism evidence="3 4">
    <name type="scientific">Aminobacterium colombiense (strain DSM 12261 / ALA-1)</name>
    <dbReference type="NCBI Taxonomy" id="572547"/>
    <lineage>
        <taxon>Bacteria</taxon>
        <taxon>Thermotogati</taxon>
        <taxon>Synergistota</taxon>
        <taxon>Synergistia</taxon>
        <taxon>Synergistales</taxon>
        <taxon>Aminobacteriaceae</taxon>
        <taxon>Aminobacterium</taxon>
    </lineage>
</organism>
<proteinExistence type="predicted"/>
<dbReference type="Pfam" id="PF04468">
    <property type="entry name" value="PSP1"/>
    <property type="match status" value="1"/>
</dbReference>
<dbReference type="InterPro" id="IPR047767">
    <property type="entry name" value="PSP1-like"/>
</dbReference>
<feature type="region of interest" description="Disordered" evidence="1">
    <location>
        <begin position="336"/>
        <end position="422"/>
    </location>
</feature>
<dbReference type="eggNOG" id="COG1774">
    <property type="taxonomic scope" value="Bacteria"/>
</dbReference>
<dbReference type="HOGENOM" id="CLU_033149_2_1_0"/>
<dbReference type="GO" id="GO:0005737">
    <property type="term" value="C:cytoplasm"/>
    <property type="evidence" value="ECO:0007669"/>
    <property type="project" value="TreeGrafter"/>
</dbReference>
<evidence type="ECO:0000313" key="3">
    <source>
        <dbReference type="EMBL" id="ADE57175.1"/>
    </source>
</evidence>
<dbReference type="OrthoDB" id="9779344at2"/>
<reference evidence="3 4" key="1">
    <citation type="journal article" date="2010" name="Stand. Genomic Sci.">
        <title>Complete genome sequence of Aminobacterium colombiense type strain (ALA-1).</title>
        <authorList>
            <person name="Chertkov O."/>
            <person name="Sikorski J."/>
            <person name="Brambilla E."/>
            <person name="Lapidus A."/>
            <person name="Copeland A."/>
            <person name="Glavina Del Rio T."/>
            <person name="Nolan M."/>
            <person name="Lucas S."/>
            <person name="Tice H."/>
            <person name="Cheng J.F."/>
            <person name="Han C."/>
            <person name="Detter J.C."/>
            <person name="Bruce D."/>
            <person name="Tapia R."/>
            <person name="Goodwin L."/>
            <person name="Pitluck S."/>
            <person name="Liolios K."/>
            <person name="Ivanova N."/>
            <person name="Mavromatis K."/>
            <person name="Ovchinnikova G."/>
            <person name="Pati A."/>
            <person name="Chen A."/>
            <person name="Palaniappan K."/>
            <person name="Land M."/>
            <person name="Hauser L."/>
            <person name="Chang Y.J."/>
            <person name="Jeffries C.D."/>
            <person name="Spring S."/>
            <person name="Rohde M."/>
            <person name="Goker M."/>
            <person name="Bristow J."/>
            <person name="Eisen J.A."/>
            <person name="Markowitz V."/>
            <person name="Hugenholtz P."/>
            <person name="Kyrpides N.C."/>
            <person name="Klenk H.P."/>
        </authorList>
    </citation>
    <scope>NUCLEOTIDE SEQUENCE [LARGE SCALE GENOMIC DNA]</scope>
    <source>
        <strain evidence="4">DSM 12261 / ALA-1</strain>
    </source>
</reference>
<dbReference type="AlphaFoldDB" id="D5EF43"/>
<dbReference type="PROSITE" id="PS51411">
    <property type="entry name" value="PSP1_C"/>
    <property type="match status" value="1"/>
</dbReference>
<feature type="compositionally biased region" description="Basic residues" evidence="1">
    <location>
        <begin position="402"/>
        <end position="413"/>
    </location>
</feature>
<dbReference type="PANTHER" id="PTHR43830">
    <property type="entry name" value="PROTEIN PSP1"/>
    <property type="match status" value="1"/>
</dbReference>
<evidence type="ECO:0000259" key="2">
    <source>
        <dbReference type="PROSITE" id="PS51411"/>
    </source>
</evidence>
<name>D5EF43_AMICL</name>
<dbReference type="PANTHER" id="PTHR43830:SF3">
    <property type="entry name" value="PROTEIN PSP1"/>
    <property type="match status" value="1"/>
</dbReference>
<protein>
    <submittedName>
        <fullName evidence="3">PSP1 domain protein</fullName>
    </submittedName>
</protein>
<feature type="compositionally biased region" description="Basic residues" evidence="1">
    <location>
        <begin position="362"/>
        <end position="373"/>
    </location>
</feature>
<dbReference type="STRING" id="572547.Amico_1051"/>
<accession>D5EF43</accession>
<dbReference type="EMBL" id="CP001997">
    <property type="protein sequence ID" value="ADE57175.1"/>
    <property type="molecule type" value="Genomic_DNA"/>
</dbReference>
<evidence type="ECO:0000256" key="1">
    <source>
        <dbReference type="SAM" id="MobiDB-lite"/>
    </source>
</evidence>
<dbReference type="NCBIfam" id="NF041131">
    <property type="entry name" value="RicT_YaaT_fam"/>
    <property type="match status" value="1"/>
</dbReference>
<feature type="compositionally biased region" description="Basic and acidic residues" evidence="1">
    <location>
        <begin position="381"/>
        <end position="401"/>
    </location>
</feature>
<feature type="compositionally biased region" description="Basic and acidic residues" evidence="1">
    <location>
        <begin position="346"/>
        <end position="361"/>
    </location>
</feature>
<dbReference type="InterPro" id="IPR007557">
    <property type="entry name" value="PSP1_C"/>
</dbReference>